<sequence>MSQPVRNTLAELREIRALAKLTLGGYPWLLPQTEIRSLESPLDIDREVRAPQGIGAIALGGEWWPVYCLSGDLRLLPQPPDSRGICALLDNGADRFGLLCDQIETLAETPRLLALPACMGLPDSPIQALAPLDEGLGCVTDTEHLAALLATLAEGADGH</sequence>
<evidence type="ECO:0000259" key="1">
    <source>
        <dbReference type="Pfam" id="PF01584"/>
    </source>
</evidence>
<dbReference type="EMBL" id="SPMZ01000004">
    <property type="protein sequence ID" value="NMQ17977.1"/>
    <property type="molecule type" value="Genomic_DNA"/>
</dbReference>
<protein>
    <recommendedName>
        <fullName evidence="1">CheW-like domain-containing protein</fullName>
    </recommendedName>
</protein>
<organism evidence="2 3">
    <name type="scientific">Candidatus Competibacter phosphatis</name>
    <dbReference type="NCBI Taxonomy" id="221280"/>
    <lineage>
        <taxon>Bacteria</taxon>
        <taxon>Pseudomonadati</taxon>
        <taxon>Pseudomonadota</taxon>
        <taxon>Gammaproteobacteria</taxon>
        <taxon>Candidatus Competibacteraceae</taxon>
        <taxon>Candidatus Competibacter</taxon>
    </lineage>
</organism>
<evidence type="ECO:0000313" key="3">
    <source>
        <dbReference type="Proteomes" id="UP000760480"/>
    </source>
</evidence>
<gene>
    <name evidence="2" type="ORF">E4P82_01440</name>
</gene>
<name>A0ABX1TF54_9GAMM</name>
<accession>A0ABX1TF54</accession>
<keyword evidence="3" id="KW-1185">Reference proteome</keyword>
<dbReference type="InterPro" id="IPR002545">
    <property type="entry name" value="CheW-lke_dom"/>
</dbReference>
<comment type="caution">
    <text evidence="2">The sequence shown here is derived from an EMBL/GenBank/DDBJ whole genome shotgun (WGS) entry which is preliminary data.</text>
</comment>
<proteinExistence type="predicted"/>
<dbReference type="RefSeq" id="WP_169247227.1">
    <property type="nucleotide sequence ID" value="NZ_SPMZ01000004.1"/>
</dbReference>
<reference evidence="2 3" key="1">
    <citation type="submission" date="2019-03" db="EMBL/GenBank/DDBJ databases">
        <title>Metabolic reconstructions from genomes of highly enriched 'Candidatus Accumulibacter' and 'Candidatus Competibacter' bioreactor populations.</title>
        <authorList>
            <person name="Annavajhala M.K."/>
            <person name="Welles L."/>
            <person name="Abbas B."/>
            <person name="Sorokin D."/>
            <person name="Park H."/>
            <person name="Van Loosdrecht M."/>
            <person name="Chandran K."/>
        </authorList>
    </citation>
    <scope>NUCLEOTIDE SEQUENCE [LARGE SCALE GENOMIC DNA]</scope>
    <source>
        <strain evidence="2 3">SBR_G</strain>
    </source>
</reference>
<dbReference type="Pfam" id="PF01584">
    <property type="entry name" value="CheW"/>
    <property type="match status" value="1"/>
</dbReference>
<feature type="domain" description="CheW-like" evidence="1">
    <location>
        <begin position="23"/>
        <end position="145"/>
    </location>
</feature>
<dbReference type="InterPro" id="IPR036061">
    <property type="entry name" value="CheW-like_dom_sf"/>
</dbReference>
<dbReference type="SUPFAM" id="SSF50341">
    <property type="entry name" value="CheW-like"/>
    <property type="match status" value="1"/>
</dbReference>
<dbReference type="Proteomes" id="UP000760480">
    <property type="component" value="Unassembled WGS sequence"/>
</dbReference>
<evidence type="ECO:0000313" key="2">
    <source>
        <dbReference type="EMBL" id="NMQ17977.1"/>
    </source>
</evidence>